<keyword evidence="2" id="KW-1185">Reference proteome</keyword>
<organism evidence="1 2">
    <name type="scientific">Diceros bicornis minor</name>
    <name type="common">South-central black rhinoceros</name>
    <dbReference type="NCBI Taxonomy" id="77932"/>
    <lineage>
        <taxon>Eukaryota</taxon>
        <taxon>Metazoa</taxon>
        <taxon>Chordata</taxon>
        <taxon>Craniata</taxon>
        <taxon>Vertebrata</taxon>
        <taxon>Euteleostomi</taxon>
        <taxon>Mammalia</taxon>
        <taxon>Eutheria</taxon>
        <taxon>Laurasiatheria</taxon>
        <taxon>Perissodactyla</taxon>
        <taxon>Rhinocerotidae</taxon>
        <taxon>Diceros</taxon>
    </lineage>
</organism>
<feature type="non-terminal residue" evidence="1">
    <location>
        <position position="1"/>
    </location>
</feature>
<comment type="caution">
    <text evidence="1">The sequence shown here is derived from an EMBL/GenBank/DDBJ whole genome shotgun (WGS) entry which is preliminary data.</text>
</comment>
<proteinExistence type="predicted"/>
<evidence type="ECO:0000313" key="1">
    <source>
        <dbReference type="EMBL" id="KAF5915157.1"/>
    </source>
</evidence>
<name>A0A7J7EHL0_DICBM</name>
<feature type="non-terminal residue" evidence="1">
    <location>
        <position position="92"/>
    </location>
</feature>
<reference evidence="1 2" key="1">
    <citation type="journal article" date="2020" name="Mol. Biol. Evol.">
        <title>Interspecific Gene Flow and the Evolution of Specialization in Black and White Rhinoceros.</title>
        <authorList>
            <person name="Moodley Y."/>
            <person name="Westbury M.V."/>
            <person name="Russo I.M."/>
            <person name="Gopalakrishnan S."/>
            <person name="Rakotoarivelo A."/>
            <person name="Olsen R.A."/>
            <person name="Prost S."/>
            <person name="Tunstall T."/>
            <person name="Ryder O.A."/>
            <person name="Dalen L."/>
            <person name="Bruford M.W."/>
        </authorList>
    </citation>
    <scope>NUCLEOTIDE SEQUENCE [LARGE SCALE GENOMIC DNA]</scope>
    <source>
        <strain evidence="1">SBR-YM</strain>
        <tissue evidence="1">Skin</tissue>
    </source>
</reference>
<dbReference type="Proteomes" id="UP000551758">
    <property type="component" value="Unassembled WGS sequence"/>
</dbReference>
<gene>
    <name evidence="1" type="ORF">HPG69_011620</name>
</gene>
<sequence length="92" mass="10069">VSTAEYETICSTKPVAGESLQKTKIYSTSKKDRETGSSYFKVATNKNTFLQSQNDPGKCSLNLLPTEEGAREINHGDCFEASSMATLDPHHP</sequence>
<protein>
    <submittedName>
        <fullName evidence="1">Uncharacterized protein</fullName>
    </submittedName>
</protein>
<dbReference type="EMBL" id="JACDTQ010002883">
    <property type="protein sequence ID" value="KAF5915157.1"/>
    <property type="molecule type" value="Genomic_DNA"/>
</dbReference>
<evidence type="ECO:0000313" key="2">
    <source>
        <dbReference type="Proteomes" id="UP000551758"/>
    </source>
</evidence>
<dbReference type="AlphaFoldDB" id="A0A7J7EHL0"/>
<accession>A0A7J7EHL0</accession>